<accession>A0A1H3PIB9</accession>
<keyword evidence="2" id="KW-1185">Reference proteome</keyword>
<name>A0A1H3PIB9_9ACTN</name>
<proteinExistence type="predicted"/>
<feature type="non-terminal residue" evidence="1">
    <location>
        <position position="45"/>
    </location>
</feature>
<organism evidence="1 2">
    <name type="scientific">Asanoa ishikariensis</name>
    <dbReference type="NCBI Taxonomy" id="137265"/>
    <lineage>
        <taxon>Bacteria</taxon>
        <taxon>Bacillati</taxon>
        <taxon>Actinomycetota</taxon>
        <taxon>Actinomycetes</taxon>
        <taxon>Micromonosporales</taxon>
        <taxon>Micromonosporaceae</taxon>
        <taxon>Asanoa</taxon>
    </lineage>
</organism>
<gene>
    <name evidence="1" type="ORF">SAMN05421684_2893</name>
</gene>
<evidence type="ECO:0000313" key="1">
    <source>
        <dbReference type="EMBL" id="SDZ00605.1"/>
    </source>
</evidence>
<protein>
    <submittedName>
        <fullName evidence="1">Uncharacterized protein</fullName>
    </submittedName>
</protein>
<sequence>MRSRSIEEGSSSPRVEPGQVISAAYEIAVASATRGALDRRSLFDL</sequence>
<dbReference type="Proteomes" id="UP000199632">
    <property type="component" value="Unassembled WGS sequence"/>
</dbReference>
<dbReference type="EMBL" id="FNQB01000001">
    <property type="protein sequence ID" value="SDZ00605.1"/>
    <property type="molecule type" value="Genomic_DNA"/>
</dbReference>
<evidence type="ECO:0000313" key="2">
    <source>
        <dbReference type="Proteomes" id="UP000199632"/>
    </source>
</evidence>
<reference evidence="2" key="1">
    <citation type="submission" date="2016-10" db="EMBL/GenBank/DDBJ databases">
        <authorList>
            <person name="Varghese N."/>
            <person name="Submissions S."/>
        </authorList>
    </citation>
    <scope>NUCLEOTIDE SEQUENCE [LARGE SCALE GENOMIC DNA]</scope>
    <source>
        <strain evidence="2">DSM 44718</strain>
    </source>
</reference>
<dbReference type="AlphaFoldDB" id="A0A1H3PIB9"/>